<dbReference type="PROSITE" id="PS00676">
    <property type="entry name" value="SIGMA54_INTERACT_2"/>
    <property type="match status" value="1"/>
</dbReference>
<dbReference type="Gene3D" id="3.30.450.20">
    <property type="entry name" value="PAS domain"/>
    <property type="match status" value="2"/>
</dbReference>
<keyword evidence="8" id="KW-0175">Coiled coil</keyword>
<reference evidence="13 15" key="1">
    <citation type="submission" date="2016-04" db="EMBL/GenBank/DDBJ databases">
        <title>Complete genome sequencing and analysis of CBMB27, Methylobacterium phyllosphaerae isolated from leaf tissues of rice (Oryza sativa L.).</title>
        <authorList>
            <person name="Lee Y."/>
            <person name="Hwangbo K."/>
            <person name="Chung H."/>
            <person name="Yoo J."/>
            <person name="Kim K.Y."/>
            <person name="Sa T.M."/>
            <person name="Um Y."/>
            <person name="Madhaiyan M."/>
        </authorList>
    </citation>
    <scope>NUCLEOTIDE SEQUENCE [LARGE SCALE GENOMIC DNA]</scope>
    <source>
        <strain evidence="13 15">CBMB27</strain>
    </source>
</reference>
<dbReference type="CDD" id="cd00009">
    <property type="entry name" value="AAA"/>
    <property type="match status" value="1"/>
</dbReference>
<evidence type="ECO:0000256" key="5">
    <source>
        <dbReference type="ARBA" id="ARBA00023125"/>
    </source>
</evidence>
<keyword evidence="7" id="KW-0804">Transcription</keyword>
<evidence type="ECO:0000256" key="4">
    <source>
        <dbReference type="ARBA" id="ARBA00023015"/>
    </source>
</evidence>
<keyword evidence="15" id="KW-1185">Reference proteome</keyword>
<dbReference type="InterPro" id="IPR002078">
    <property type="entry name" value="Sigma_54_int"/>
</dbReference>
<dbReference type="Gene3D" id="1.10.8.60">
    <property type="match status" value="1"/>
</dbReference>
<feature type="domain" description="PAS" evidence="11">
    <location>
        <begin position="159"/>
        <end position="199"/>
    </location>
</feature>
<dbReference type="Pfam" id="PF13188">
    <property type="entry name" value="PAS_8"/>
    <property type="match status" value="1"/>
</dbReference>
<dbReference type="GO" id="GO:0000160">
    <property type="term" value="P:phosphorelay signal transduction system"/>
    <property type="evidence" value="ECO:0007669"/>
    <property type="project" value="UniProtKB-KW"/>
</dbReference>
<keyword evidence="1" id="KW-0547">Nucleotide-binding</keyword>
<dbReference type="Pfam" id="PF13426">
    <property type="entry name" value="PAS_9"/>
    <property type="match status" value="1"/>
</dbReference>
<dbReference type="GO" id="GO:0006355">
    <property type="term" value="P:regulation of DNA-templated transcription"/>
    <property type="evidence" value="ECO:0007669"/>
    <property type="project" value="InterPro"/>
</dbReference>
<proteinExistence type="predicted"/>
<evidence type="ECO:0000256" key="3">
    <source>
        <dbReference type="ARBA" id="ARBA00023012"/>
    </source>
</evidence>
<dbReference type="FunFam" id="3.40.50.300:FF:000006">
    <property type="entry name" value="DNA-binding transcriptional regulator NtrC"/>
    <property type="match status" value="1"/>
</dbReference>
<dbReference type="InterPro" id="IPR003593">
    <property type="entry name" value="AAA+_ATPase"/>
</dbReference>
<dbReference type="Pfam" id="PF00158">
    <property type="entry name" value="Sigma54_activat"/>
    <property type="match status" value="1"/>
</dbReference>
<dbReference type="InterPro" id="IPR001610">
    <property type="entry name" value="PAC"/>
</dbReference>
<evidence type="ECO:0000259" key="12">
    <source>
        <dbReference type="PROSITE" id="PS50113"/>
    </source>
</evidence>
<dbReference type="PROSITE" id="PS50112">
    <property type="entry name" value="PAS"/>
    <property type="match status" value="1"/>
</dbReference>
<evidence type="ECO:0000256" key="2">
    <source>
        <dbReference type="ARBA" id="ARBA00022840"/>
    </source>
</evidence>
<evidence type="ECO:0000313" key="15">
    <source>
        <dbReference type="Proteomes" id="UP000185487"/>
    </source>
</evidence>
<feature type="coiled-coil region" evidence="8">
    <location>
        <begin position="273"/>
        <end position="311"/>
    </location>
</feature>
<dbReference type="Pfam" id="PF25601">
    <property type="entry name" value="AAA_lid_14"/>
    <property type="match status" value="1"/>
</dbReference>
<keyword evidence="2" id="KW-0067">ATP-binding</keyword>
<keyword evidence="6" id="KW-0010">Activator</keyword>
<dbReference type="InterPro" id="IPR025662">
    <property type="entry name" value="Sigma_54_int_dom_ATP-bd_1"/>
</dbReference>
<dbReference type="Proteomes" id="UP000185487">
    <property type="component" value="Chromosome"/>
</dbReference>
<dbReference type="GO" id="GO:0003677">
    <property type="term" value="F:DNA binding"/>
    <property type="evidence" value="ECO:0007669"/>
    <property type="project" value="UniProtKB-KW"/>
</dbReference>
<dbReference type="Proteomes" id="UP000199140">
    <property type="component" value="Unassembled WGS sequence"/>
</dbReference>
<protein>
    <submittedName>
        <fullName evidence="13">Nitrogen fixation protein AnfA</fullName>
    </submittedName>
    <submittedName>
        <fullName evidence="14">PAS domain S-box-containing protein</fullName>
    </submittedName>
</protein>
<sequence>MTTYRDTGEMGAFGAVFEASPDPMLVLLPEEDRIADANAAAARLLGHGRPALRRARASALFPGQLAALTAFTQAVLAKGHWWTRTLAPRDAEGRDLRVETVAFPLPGEQMRLVVALADPDALHRRQVDGEAEAHMRAGLSEWQRMERIFRDIERGNQLILRAAGEGIYGVNAEGVTTFVNPAAARMLGCEAADLVGRDMHAAVHHTRADGSHYPHRDCPIYAAFRDGIVHQVDHEVFWRADGTSFPVEYTSTPIRDRGRLLGAVIVFRDISQRREAEARLTSALAEVDSLRERLELENAYLKEEIRAERQHQGIIGRSPAIAATLRQVDLVAGTDATVLITGESGTGKELIARAIHEASRRSARPMIRVNCAAIPRELFESEFFGHVRGSFTGALRDRIGRFELADGGTLFLDEVGEIPLDLQGKLLRVLQERSFERVGEARTRAVDVRVVAATNRDLRAEVRAGRFREDLYFRLNVFPIQARPLRERPEDIPPIALHLLRVAARRLTVPEPRLSEGDVRRLCRYPWPGNVRELENVIERAVILSAGGRLRLDLPDGEATGPTDPAAPAAAPGGRPATEAERRARDRAEIVAALSLAGGRVSGPGGAAELLGLRPTTLASRIKAHGIPRG</sequence>
<dbReference type="EMBL" id="CP015367">
    <property type="protein sequence ID" value="APT33336.1"/>
    <property type="molecule type" value="Genomic_DNA"/>
</dbReference>
<feature type="domain" description="Sigma-54 factor interaction" evidence="10">
    <location>
        <begin position="314"/>
        <end position="543"/>
    </location>
</feature>
<dbReference type="InterPro" id="IPR035965">
    <property type="entry name" value="PAS-like_dom_sf"/>
</dbReference>
<dbReference type="PANTHER" id="PTHR32071:SF117">
    <property type="entry name" value="PTS-DEPENDENT DIHYDROXYACETONE KINASE OPERON REGULATORY PROTEIN-RELATED"/>
    <property type="match status" value="1"/>
</dbReference>
<reference evidence="14 16" key="2">
    <citation type="submission" date="2016-10" db="EMBL/GenBank/DDBJ databases">
        <authorList>
            <person name="Varghese N."/>
            <person name="Submissions S."/>
        </authorList>
    </citation>
    <scope>NUCLEOTIDE SEQUENCE [LARGE SCALE GENOMIC DNA]</scope>
    <source>
        <strain evidence="14 16">CBMB27</strain>
    </source>
</reference>
<dbReference type="PROSITE" id="PS00675">
    <property type="entry name" value="SIGMA54_INTERACT_1"/>
    <property type="match status" value="1"/>
</dbReference>
<keyword evidence="5" id="KW-0238">DNA-binding</keyword>
<dbReference type="GO" id="GO:0005524">
    <property type="term" value="F:ATP binding"/>
    <property type="evidence" value="ECO:0007669"/>
    <property type="project" value="UniProtKB-KW"/>
</dbReference>
<dbReference type="InterPro" id="IPR000700">
    <property type="entry name" value="PAS-assoc_C"/>
</dbReference>
<dbReference type="EMBL" id="FOPK01000005">
    <property type="protein sequence ID" value="SFG57720.1"/>
    <property type="molecule type" value="Genomic_DNA"/>
</dbReference>
<dbReference type="InterPro" id="IPR058031">
    <property type="entry name" value="AAA_lid_NorR"/>
</dbReference>
<dbReference type="SMART" id="SM00382">
    <property type="entry name" value="AAA"/>
    <property type="match status" value="1"/>
</dbReference>
<dbReference type="PANTHER" id="PTHR32071">
    <property type="entry name" value="TRANSCRIPTIONAL REGULATORY PROTEIN"/>
    <property type="match status" value="1"/>
</dbReference>
<evidence type="ECO:0000259" key="10">
    <source>
        <dbReference type="PROSITE" id="PS50045"/>
    </source>
</evidence>
<dbReference type="SMART" id="SM00086">
    <property type="entry name" value="PAC"/>
    <property type="match status" value="1"/>
</dbReference>
<organism evidence="14 16">
    <name type="scientific">Methylobacterium phyllosphaerae</name>
    <dbReference type="NCBI Taxonomy" id="418223"/>
    <lineage>
        <taxon>Bacteria</taxon>
        <taxon>Pseudomonadati</taxon>
        <taxon>Pseudomonadota</taxon>
        <taxon>Alphaproteobacteria</taxon>
        <taxon>Hyphomicrobiales</taxon>
        <taxon>Methylobacteriaceae</taxon>
        <taxon>Methylobacterium</taxon>
    </lineage>
</organism>
<evidence type="ECO:0000256" key="1">
    <source>
        <dbReference type="ARBA" id="ARBA00022741"/>
    </source>
</evidence>
<dbReference type="NCBIfam" id="TIGR00229">
    <property type="entry name" value="sensory_box"/>
    <property type="match status" value="1"/>
</dbReference>
<dbReference type="InterPro" id="IPR025944">
    <property type="entry name" value="Sigma_54_int_dom_CS"/>
</dbReference>
<dbReference type="InterPro" id="IPR025943">
    <property type="entry name" value="Sigma_54_int_dom_ATP-bd_2"/>
</dbReference>
<dbReference type="SUPFAM" id="SSF52540">
    <property type="entry name" value="P-loop containing nucleoside triphosphate hydrolases"/>
    <property type="match status" value="1"/>
</dbReference>
<dbReference type="PROSITE" id="PS50045">
    <property type="entry name" value="SIGMA54_INTERACT_4"/>
    <property type="match status" value="1"/>
</dbReference>
<dbReference type="InterPro" id="IPR027417">
    <property type="entry name" value="P-loop_NTPase"/>
</dbReference>
<evidence type="ECO:0000313" key="13">
    <source>
        <dbReference type="EMBL" id="APT33336.1"/>
    </source>
</evidence>
<evidence type="ECO:0000256" key="8">
    <source>
        <dbReference type="SAM" id="Coils"/>
    </source>
</evidence>
<accession>A0AAE8HPQ2</accession>
<evidence type="ECO:0000313" key="14">
    <source>
        <dbReference type="EMBL" id="SFG57720.1"/>
    </source>
</evidence>
<dbReference type="PROSITE" id="PS50113">
    <property type="entry name" value="PAC"/>
    <property type="match status" value="1"/>
</dbReference>
<evidence type="ECO:0000256" key="6">
    <source>
        <dbReference type="ARBA" id="ARBA00023159"/>
    </source>
</evidence>
<evidence type="ECO:0000256" key="9">
    <source>
        <dbReference type="SAM" id="MobiDB-lite"/>
    </source>
</evidence>
<keyword evidence="3" id="KW-0902">Two-component regulatory system</keyword>
<evidence type="ECO:0000313" key="16">
    <source>
        <dbReference type="Proteomes" id="UP000199140"/>
    </source>
</evidence>
<evidence type="ECO:0000259" key="11">
    <source>
        <dbReference type="PROSITE" id="PS50112"/>
    </source>
</evidence>
<dbReference type="Gene3D" id="3.40.50.300">
    <property type="entry name" value="P-loop containing nucleotide triphosphate hydrolases"/>
    <property type="match status" value="1"/>
</dbReference>
<feature type="domain" description="PAC" evidence="12">
    <location>
        <begin position="230"/>
        <end position="282"/>
    </location>
</feature>
<evidence type="ECO:0000256" key="7">
    <source>
        <dbReference type="ARBA" id="ARBA00023163"/>
    </source>
</evidence>
<dbReference type="PROSITE" id="PS00688">
    <property type="entry name" value="SIGMA54_INTERACT_3"/>
    <property type="match status" value="1"/>
</dbReference>
<name>A0AAE8HPQ2_9HYPH</name>
<dbReference type="SMART" id="SM00091">
    <property type="entry name" value="PAS"/>
    <property type="match status" value="2"/>
</dbReference>
<keyword evidence="4" id="KW-0805">Transcription regulation</keyword>
<feature type="region of interest" description="Disordered" evidence="9">
    <location>
        <begin position="555"/>
        <end position="583"/>
    </location>
</feature>
<dbReference type="InterPro" id="IPR000014">
    <property type="entry name" value="PAS"/>
</dbReference>
<dbReference type="KEGG" id="mphy:MCBMB27_04045"/>
<dbReference type="CDD" id="cd00130">
    <property type="entry name" value="PAS"/>
    <property type="match status" value="1"/>
</dbReference>
<dbReference type="AlphaFoldDB" id="A0AAE8HPQ2"/>
<feature type="compositionally biased region" description="Low complexity" evidence="9">
    <location>
        <begin position="557"/>
        <end position="577"/>
    </location>
</feature>
<dbReference type="SUPFAM" id="SSF55785">
    <property type="entry name" value="PYP-like sensor domain (PAS domain)"/>
    <property type="match status" value="2"/>
</dbReference>
<gene>
    <name evidence="13" type="ORF">MCBMB27_04045</name>
    <name evidence="14" type="ORF">SAMN05192567_10578</name>
</gene>